<gene>
    <name evidence="1" type="ORF">ALC60_04415</name>
</gene>
<dbReference type="Proteomes" id="UP000075809">
    <property type="component" value="Unassembled WGS sequence"/>
</dbReference>
<sequence length="55" mass="6174">MHTASSYLPVHVVRPALKLFDGHSPQTLARHFRLSATVFLSNFLAREKGTTFCIC</sequence>
<organism evidence="1 2">
    <name type="scientific">Mycetomoellerius zeteki</name>
    <dbReference type="NCBI Taxonomy" id="64791"/>
    <lineage>
        <taxon>Eukaryota</taxon>
        <taxon>Metazoa</taxon>
        <taxon>Ecdysozoa</taxon>
        <taxon>Arthropoda</taxon>
        <taxon>Hexapoda</taxon>
        <taxon>Insecta</taxon>
        <taxon>Pterygota</taxon>
        <taxon>Neoptera</taxon>
        <taxon>Endopterygota</taxon>
        <taxon>Hymenoptera</taxon>
        <taxon>Apocrita</taxon>
        <taxon>Aculeata</taxon>
        <taxon>Formicoidea</taxon>
        <taxon>Formicidae</taxon>
        <taxon>Myrmicinae</taxon>
        <taxon>Mycetomoellerius</taxon>
    </lineage>
</organism>
<evidence type="ECO:0000313" key="1">
    <source>
        <dbReference type="EMBL" id="KYQ56815.1"/>
    </source>
</evidence>
<protein>
    <submittedName>
        <fullName evidence="1">Uncharacterized protein</fullName>
    </submittedName>
</protein>
<keyword evidence="2" id="KW-1185">Reference proteome</keyword>
<evidence type="ECO:0000313" key="2">
    <source>
        <dbReference type="Proteomes" id="UP000075809"/>
    </source>
</evidence>
<dbReference type="EMBL" id="KQ982409">
    <property type="protein sequence ID" value="KYQ56815.1"/>
    <property type="molecule type" value="Genomic_DNA"/>
</dbReference>
<reference evidence="1 2" key="1">
    <citation type="submission" date="2015-09" db="EMBL/GenBank/DDBJ databases">
        <title>Trachymyrmex zeteki WGS genome.</title>
        <authorList>
            <person name="Nygaard S."/>
            <person name="Hu H."/>
            <person name="Boomsma J."/>
            <person name="Zhang G."/>
        </authorList>
    </citation>
    <scope>NUCLEOTIDE SEQUENCE [LARGE SCALE GENOMIC DNA]</scope>
    <source>
        <strain evidence="1">Tzet28-1</strain>
        <tissue evidence="1">Whole body</tissue>
    </source>
</reference>
<dbReference type="AlphaFoldDB" id="A0A151X8V4"/>
<name>A0A151X8V4_9HYME</name>
<proteinExistence type="predicted"/>
<accession>A0A151X8V4</accession>